<feature type="compositionally biased region" description="Polar residues" evidence="1">
    <location>
        <begin position="66"/>
        <end position="76"/>
    </location>
</feature>
<feature type="region of interest" description="Disordered" evidence="1">
    <location>
        <begin position="189"/>
        <end position="218"/>
    </location>
</feature>
<sequence>MRYVAFPYCRPWVIHIYKNVRGRSAISKEGEKLQQEDDHGLLHDKDEAEPCRDNKESKTEAEPEGLQSSTSDSVSNIQKLDILTHTSMDECRAMETDVNSDLSKQTDEPTSSEHLEMITVCDSKQKNISSFGKEKITTECMDVSEMPSKYQESSKEEAELLSKEDLEMMEISSTAKYITDKRASCLEKVKDTKKDMDNREGSSSTEMHEPVSSEDTKDADIAIRYTNFAQKDAFLSEKNKDVPQVMDITEGSSKDKPSQEHNKGDTEQKRRTKRKANMFPPPAPVSTYETVRHIMLPWKKPEGVLNRPIMRMMLESLMLYIMAKPGISETKLFSRFCPHFQPATVCNLIEMLEKVGCIEKKFIRSRKASLFSAVTLPEEVSDHQEGDAVLYFPTVNCVQALGQLACKVYDRSSFTWPTPDKYSDSKPTHISAIWTTLPS</sequence>
<evidence type="ECO:0000313" key="2">
    <source>
        <dbReference type="EMBL" id="KAL3851905.1"/>
    </source>
</evidence>
<dbReference type="EMBL" id="JBJQND010000015">
    <property type="protein sequence ID" value="KAL3851905.1"/>
    <property type="molecule type" value="Genomic_DNA"/>
</dbReference>
<evidence type="ECO:0000256" key="1">
    <source>
        <dbReference type="SAM" id="MobiDB-lite"/>
    </source>
</evidence>
<feature type="region of interest" description="Disordered" evidence="1">
    <location>
        <begin position="239"/>
        <end position="283"/>
    </location>
</feature>
<dbReference type="PANTHER" id="PTHR15180:SF1">
    <property type="entry name" value="GENERAL TRANSCRIPTION FACTOR 3C POLYPEPTIDE 1"/>
    <property type="match status" value="1"/>
</dbReference>
<dbReference type="InterPro" id="IPR044210">
    <property type="entry name" value="Tfc3-like"/>
</dbReference>
<organism evidence="2 3">
    <name type="scientific">Sinanodonta woodiana</name>
    <name type="common">Chinese pond mussel</name>
    <name type="synonym">Anodonta woodiana</name>
    <dbReference type="NCBI Taxonomy" id="1069815"/>
    <lineage>
        <taxon>Eukaryota</taxon>
        <taxon>Metazoa</taxon>
        <taxon>Spiralia</taxon>
        <taxon>Lophotrochozoa</taxon>
        <taxon>Mollusca</taxon>
        <taxon>Bivalvia</taxon>
        <taxon>Autobranchia</taxon>
        <taxon>Heteroconchia</taxon>
        <taxon>Palaeoheterodonta</taxon>
        <taxon>Unionida</taxon>
        <taxon>Unionoidea</taxon>
        <taxon>Unionidae</taxon>
        <taxon>Unioninae</taxon>
        <taxon>Sinanodonta</taxon>
    </lineage>
</organism>
<dbReference type="PANTHER" id="PTHR15180">
    <property type="entry name" value="GENERAL TRANSCRIPTION FACTOR 3C POLYPEPTIDE 1"/>
    <property type="match status" value="1"/>
</dbReference>
<protein>
    <submittedName>
        <fullName evidence="2">Uncharacterized protein</fullName>
    </submittedName>
</protein>
<feature type="compositionally biased region" description="Basic and acidic residues" evidence="1">
    <location>
        <begin position="29"/>
        <end position="61"/>
    </location>
</feature>
<feature type="region of interest" description="Disordered" evidence="1">
    <location>
        <begin position="29"/>
        <end position="76"/>
    </location>
</feature>
<feature type="compositionally biased region" description="Basic and acidic residues" evidence="1">
    <location>
        <begin position="252"/>
        <end position="269"/>
    </location>
</feature>
<dbReference type="AlphaFoldDB" id="A0ABD3UUF3"/>
<keyword evidence="3" id="KW-1185">Reference proteome</keyword>
<evidence type="ECO:0000313" key="3">
    <source>
        <dbReference type="Proteomes" id="UP001634394"/>
    </source>
</evidence>
<gene>
    <name evidence="2" type="ORF">ACJMK2_015600</name>
</gene>
<accession>A0ABD3UUF3</accession>
<dbReference type="Proteomes" id="UP001634394">
    <property type="component" value="Unassembled WGS sequence"/>
</dbReference>
<reference evidence="2 3" key="1">
    <citation type="submission" date="2024-11" db="EMBL/GenBank/DDBJ databases">
        <title>Chromosome-level genome assembly of the freshwater bivalve Anodonta woodiana.</title>
        <authorList>
            <person name="Chen X."/>
        </authorList>
    </citation>
    <scope>NUCLEOTIDE SEQUENCE [LARGE SCALE GENOMIC DNA]</scope>
    <source>
        <strain evidence="2">MN2024</strain>
        <tissue evidence="2">Gills</tissue>
    </source>
</reference>
<proteinExistence type="predicted"/>
<comment type="caution">
    <text evidence="2">The sequence shown here is derived from an EMBL/GenBank/DDBJ whole genome shotgun (WGS) entry which is preliminary data.</text>
</comment>
<name>A0ABD3UUF3_SINWO</name>